<name>A0A2P2QU29_RHIMU</name>
<dbReference type="EMBL" id="GGEC01089971">
    <property type="protein sequence ID" value="MBX70455.1"/>
    <property type="molecule type" value="Transcribed_RNA"/>
</dbReference>
<accession>A0A2P2QU29</accession>
<protein>
    <submittedName>
        <fullName evidence="1">Uncharacterized protein</fullName>
    </submittedName>
</protein>
<proteinExistence type="predicted"/>
<organism evidence="1">
    <name type="scientific">Rhizophora mucronata</name>
    <name type="common">Asiatic mangrove</name>
    <dbReference type="NCBI Taxonomy" id="61149"/>
    <lineage>
        <taxon>Eukaryota</taxon>
        <taxon>Viridiplantae</taxon>
        <taxon>Streptophyta</taxon>
        <taxon>Embryophyta</taxon>
        <taxon>Tracheophyta</taxon>
        <taxon>Spermatophyta</taxon>
        <taxon>Magnoliopsida</taxon>
        <taxon>eudicotyledons</taxon>
        <taxon>Gunneridae</taxon>
        <taxon>Pentapetalae</taxon>
        <taxon>rosids</taxon>
        <taxon>fabids</taxon>
        <taxon>Malpighiales</taxon>
        <taxon>Rhizophoraceae</taxon>
        <taxon>Rhizophora</taxon>
    </lineage>
</organism>
<reference evidence="1" key="1">
    <citation type="submission" date="2018-02" db="EMBL/GenBank/DDBJ databases">
        <title>Rhizophora mucronata_Transcriptome.</title>
        <authorList>
            <person name="Meera S.P."/>
            <person name="Sreeshan A."/>
            <person name="Augustine A."/>
        </authorList>
    </citation>
    <scope>NUCLEOTIDE SEQUENCE</scope>
    <source>
        <tissue evidence="1">Leaf</tissue>
    </source>
</reference>
<sequence>MICSQSQALLSFVGLSHFQFFFFLQRKSTLICELHKKICSLPIFFFRK</sequence>
<dbReference type="AlphaFoldDB" id="A0A2P2QU29"/>
<evidence type="ECO:0000313" key="1">
    <source>
        <dbReference type="EMBL" id="MBX70455.1"/>
    </source>
</evidence>